<keyword evidence="3" id="KW-1185">Reference proteome</keyword>
<accession>A0ABT0GEQ0</accession>
<proteinExistence type="predicted"/>
<dbReference type="EMBL" id="JALNMH010000003">
    <property type="protein sequence ID" value="MCK7593029.1"/>
    <property type="molecule type" value="Genomic_DNA"/>
</dbReference>
<comment type="caution">
    <text evidence="2">The sequence shown here is derived from an EMBL/GenBank/DDBJ whole genome shotgun (WGS) entry which is preliminary data.</text>
</comment>
<dbReference type="SUPFAM" id="SSF54523">
    <property type="entry name" value="Pili subunits"/>
    <property type="match status" value="1"/>
</dbReference>
<name>A0ABT0GEQ0_9GAMM</name>
<evidence type="ECO:0000313" key="2">
    <source>
        <dbReference type="EMBL" id="MCK7593029.1"/>
    </source>
</evidence>
<feature type="region of interest" description="Disordered" evidence="1">
    <location>
        <begin position="91"/>
        <end position="124"/>
    </location>
</feature>
<dbReference type="InterPro" id="IPR045584">
    <property type="entry name" value="Pilin-like"/>
</dbReference>
<reference evidence="2" key="1">
    <citation type="submission" date="2022-04" db="EMBL/GenBank/DDBJ databases">
        <title>Lysobacter sp. CAU 1642 isolated from sea sand.</title>
        <authorList>
            <person name="Kim W."/>
        </authorList>
    </citation>
    <scope>NUCLEOTIDE SEQUENCE</scope>
    <source>
        <strain evidence="2">CAU 1642</strain>
    </source>
</reference>
<dbReference type="Proteomes" id="UP001431449">
    <property type="component" value="Unassembled WGS sequence"/>
</dbReference>
<dbReference type="Gene3D" id="3.30.700.10">
    <property type="entry name" value="Glycoprotein, Type 4 Pilin"/>
    <property type="match status" value="1"/>
</dbReference>
<evidence type="ECO:0000313" key="3">
    <source>
        <dbReference type="Proteomes" id="UP001431449"/>
    </source>
</evidence>
<gene>
    <name evidence="2" type="ORF">M0G41_05010</name>
</gene>
<protein>
    <submittedName>
        <fullName evidence="2">Type II secretion system protein GspG</fullName>
    </submittedName>
</protein>
<organism evidence="2 3">
    <name type="scientific">Pseudomarimonas salicorniae</name>
    <dbReference type="NCBI Taxonomy" id="2933270"/>
    <lineage>
        <taxon>Bacteria</taxon>
        <taxon>Pseudomonadati</taxon>
        <taxon>Pseudomonadota</taxon>
        <taxon>Gammaproteobacteria</taxon>
        <taxon>Lysobacterales</taxon>
        <taxon>Lysobacteraceae</taxon>
        <taxon>Pseudomarimonas</taxon>
    </lineage>
</organism>
<sequence>MAFTLIELLLALGAAAAVALIAVPMYRDAVDKARTSRAVADIAEISMALERRRTVLGRWPPTLDDLPGNPPLIDPWGRPYRYLAIAVKPPPPTGKVRRDKNLNPLNRDFDLYSTGPDGETQTQLTARKARDDIVRAGNGSFIGRAEDH</sequence>
<dbReference type="RefSeq" id="WP_248205942.1">
    <property type="nucleotide sequence ID" value="NZ_JALNMH010000003.1"/>
</dbReference>
<evidence type="ECO:0000256" key="1">
    <source>
        <dbReference type="SAM" id="MobiDB-lite"/>
    </source>
</evidence>